<keyword evidence="4" id="KW-0418">Kinase</keyword>
<dbReference type="Gene3D" id="3.30.450.40">
    <property type="match status" value="3"/>
</dbReference>
<sequence>MVNSQESLLHRIANRIRQSLELQEILDATVIEIQQYLGIDRVKVYQFHPDSSGLVIAESINGDRLPSLLGLNFPADDIPPYARELFLRARQRSVVDISAAQIGLSLLDDPKTGESNENSDVRYRPLDPCHKEYLTAMGVQASIVVPIVLAELSTGKNLSGSAGSSSSAESAAQLWGLLACHHSEPRQVSEADLQFIQAVVDQVGIAIAQSVLLHQVRAQAQQETNINQITSLLHVSPAIGLQEALEKVIETFDGSGGRLYLMAAGKLPREIYTYGNQPDDIDSQQQRTVEENQLWENFVHKMMASEPDKTGYKPWSVNWMRSVYRLADKGKGTPDQPSIWAINDLYREPLLRTIAPFFESTSARGLLIIPLYYSSQAVGCLTVFREAIDTDIRWAGWNPDHRQLMAKQSFKVWQQQHANQAKLWTAVEINYAKAVSDRFSTAIQQYRLNQQVQALNTTLEQQVEDRTEQLQLSNLKLENLISRQQVLASIVARIRESLDIEEIFRVAVQELSQILEADKVSIYRFDENWGGEFVENFKSISLYPQTNCELGVRTVWNDTYLEDSQGGRYRDGNTFVVNDVTQHGFSDCHVDIYNHYQIKAFINVPIFVGKVLWGILAIFQQQNTRQWNPTEVEFASQLAAQIGVALQHASLSASDREKNTQLSTALIDLKAAQVQLVQTEKMSGLGQLVAGIAHEINNPINFIHANVSHLED</sequence>
<evidence type="ECO:0000256" key="1">
    <source>
        <dbReference type="ARBA" id="ARBA00022553"/>
    </source>
</evidence>
<evidence type="ECO:0000256" key="4">
    <source>
        <dbReference type="ARBA" id="ARBA00022777"/>
    </source>
</evidence>
<keyword evidence="1" id="KW-0597">Phosphoprotein</keyword>
<keyword evidence="5" id="KW-0067">ATP-binding</keyword>
<keyword evidence="6" id="KW-0902">Two-component regulatory system</keyword>
<dbReference type="SUPFAM" id="SSF55781">
    <property type="entry name" value="GAF domain-like"/>
    <property type="match status" value="3"/>
</dbReference>
<proteinExistence type="predicted"/>
<dbReference type="STRING" id="1850361.GCA_001650195_01966"/>
<feature type="domain" description="Phytochrome chromophore attachment site" evidence="7">
    <location>
        <begin position="499"/>
        <end position="641"/>
    </location>
</feature>
<dbReference type="InterPro" id="IPR003661">
    <property type="entry name" value="HisK_dim/P_dom"/>
</dbReference>
<dbReference type="PANTHER" id="PTHR43065">
    <property type="entry name" value="SENSOR HISTIDINE KINASE"/>
    <property type="match status" value="1"/>
</dbReference>
<evidence type="ECO:0000256" key="5">
    <source>
        <dbReference type="ARBA" id="ARBA00022840"/>
    </source>
</evidence>
<comment type="caution">
    <text evidence="8">The sequence shown here is derived from an EMBL/GenBank/DDBJ whole genome shotgun (WGS) entry which is preliminary data.</text>
</comment>
<dbReference type="Pfam" id="PF01590">
    <property type="entry name" value="GAF"/>
    <property type="match status" value="2"/>
</dbReference>
<dbReference type="GO" id="GO:0000155">
    <property type="term" value="F:phosphorelay sensor kinase activity"/>
    <property type="evidence" value="ECO:0007669"/>
    <property type="project" value="InterPro"/>
</dbReference>
<keyword evidence="2" id="KW-0808">Transferase</keyword>
<dbReference type="GO" id="GO:0009584">
    <property type="term" value="P:detection of visible light"/>
    <property type="evidence" value="ECO:0007669"/>
    <property type="project" value="InterPro"/>
</dbReference>
<protein>
    <submittedName>
        <fullName evidence="8">GAF domain-containing protein</fullName>
    </submittedName>
</protein>
<dbReference type="SMART" id="SM00065">
    <property type="entry name" value="GAF"/>
    <property type="match status" value="3"/>
</dbReference>
<dbReference type="AlphaFoldDB" id="A0A2W4XWD5"/>
<gene>
    <name evidence="8" type="ORF">DCF15_01495</name>
</gene>
<reference evidence="8 9" key="2">
    <citation type="submission" date="2018-06" db="EMBL/GenBank/DDBJ databases">
        <title>Metagenomic assembly of (sub)arctic Cyanobacteria and their associated microbiome from non-axenic cultures.</title>
        <authorList>
            <person name="Baurain D."/>
        </authorList>
    </citation>
    <scope>NUCLEOTIDE SEQUENCE [LARGE SCALE GENOMIC DNA]</scope>
    <source>
        <strain evidence="8">ULC027bin1</strain>
    </source>
</reference>
<dbReference type="InterPro" id="IPR003018">
    <property type="entry name" value="GAF"/>
</dbReference>
<organism evidence="8 9">
    <name type="scientific">Phormidesmis priestleyi</name>
    <dbReference type="NCBI Taxonomy" id="268141"/>
    <lineage>
        <taxon>Bacteria</taxon>
        <taxon>Bacillati</taxon>
        <taxon>Cyanobacteriota</taxon>
        <taxon>Cyanophyceae</taxon>
        <taxon>Leptolyngbyales</taxon>
        <taxon>Leptolyngbyaceae</taxon>
        <taxon>Phormidesmis</taxon>
    </lineage>
</organism>
<dbReference type="GO" id="GO:0005524">
    <property type="term" value="F:ATP binding"/>
    <property type="evidence" value="ECO:0007669"/>
    <property type="project" value="UniProtKB-KW"/>
</dbReference>
<dbReference type="EMBL" id="QBMP01000007">
    <property type="protein sequence ID" value="PZO60737.1"/>
    <property type="molecule type" value="Genomic_DNA"/>
</dbReference>
<dbReference type="Pfam" id="PF00360">
    <property type="entry name" value="PHY"/>
    <property type="match status" value="1"/>
</dbReference>
<keyword evidence="3" id="KW-0547">Nucleotide-binding</keyword>
<name>A0A2W4XWD5_9CYAN</name>
<evidence type="ECO:0000256" key="2">
    <source>
        <dbReference type="ARBA" id="ARBA00022679"/>
    </source>
</evidence>
<evidence type="ECO:0000313" key="8">
    <source>
        <dbReference type="EMBL" id="PZO60737.1"/>
    </source>
</evidence>
<dbReference type="Proteomes" id="UP000249794">
    <property type="component" value="Unassembled WGS sequence"/>
</dbReference>
<accession>A0A2W4XWD5</accession>
<dbReference type="InterPro" id="IPR029016">
    <property type="entry name" value="GAF-like_dom_sf"/>
</dbReference>
<feature type="domain" description="Phytochrome chromophore attachment site" evidence="7">
    <location>
        <begin position="21"/>
        <end position="202"/>
    </location>
</feature>
<evidence type="ECO:0000313" key="9">
    <source>
        <dbReference type="Proteomes" id="UP000249794"/>
    </source>
</evidence>
<dbReference type="PROSITE" id="PS50046">
    <property type="entry name" value="PHYTOCHROME_2"/>
    <property type="match status" value="2"/>
</dbReference>
<dbReference type="GO" id="GO:0006355">
    <property type="term" value="P:regulation of DNA-templated transcription"/>
    <property type="evidence" value="ECO:0007669"/>
    <property type="project" value="InterPro"/>
</dbReference>
<dbReference type="Gene3D" id="1.10.287.130">
    <property type="match status" value="1"/>
</dbReference>
<evidence type="ECO:0000259" key="7">
    <source>
        <dbReference type="PROSITE" id="PS50046"/>
    </source>
</evidence>
<evidence type="ECO:0000256" key="6">
    <source>
        <dbReference type="ARBA" id="ARBA00023012"/>
    </source>
</evidence>
<dbReference type="InterPro" id="IPR016132">
    <property type="entry name" value="Phyto_chromo_attachment"/>
</dbReference>
<dbReference type="InterPro" id="IPR013515">
    <property type="entry name" value="Phytochrome_cen-reg"/>
</dbReference>
<evidence type="ECO:0000256" key="3">
    <source>
        <dbReference type="ARBA" id="ARBA00022741"/>
    </source>
</evidence>
<reference evidence="9" key="1">
    <citation type="submission" date="2018-04" db="EMBL/GenBank/DDBJ databases">
        <authorList>
            <person name="Cornet L."/>
        </authorList>
    </citation>
    <scope>NUCLEOTIDE SEQUENCE [LARGE SCALE GENOMIC DNA]</scope>
</reference>
<dbReference type="PANTHER" id="PTHR43065:SF10">
    <property type="entry name" value="PEROXIDE STRESS-ACTIVATED HISTIDINE KINASE MAK3"/>
    <property type="match status" value="1"/>
</dbReference>
<dbReference type="CDD" id="cd00082">
    <property type="entry name" value="HisKA"/>
    <property type="match status" value="1"/>
</dbReference>